<sequence length="83" mass="9239">MARPAPDNPTSCIWCGRRTDEDPDGAAFLFLAKRDGAFQVAPGHWLDNSPHIEGHQFFCHVSCFRESVPGPQQYALELALDEP</sequence>
<dbReference type="EMBL" id="CP097332">
    <property type="protein sequence ID" value="UQX89259.1"/>
    <property type="molecule type" value="Genomic_DNA"/>
</dbReference>
<gene>
    <name evidence="1" type="ORF">M6D93_04460</name>
</gene>
<evidence type="ECO:0000313" key="2">
    <source>
        <dbReference type="Proteomes" id="UP001056336"/>
    </source>
</evidence>
<keyword evidence="2" id="KW-1185">Reference proteome</keyword>
<name>A0ABY4R2K1_9ACTN</name>
<proteinExistence type="predicted"/>
<organism evidence="1 2">
    <name type="scientific">Jatrophihabitans telluris</name>
    <dbReference type="NCBI Taxonomy" id="2038343"/>
    <lineage>
        <taxon>Bacteria</taxon>
        <taxon>Bacillati</taxon>
        <taxon>Actinomycetota</taxon>
        <taxon>Actinomycetes</taxon>
        <taxon>Jatrophihabitantales</taxon>
        <taxon>Jatrophihabitantaceae</taxon>
        <taxon>Jatrophihabitans</taxon>
    </lineage>
</organism>
<reference evidence="1" key="1">
    <citation type="journal article" date="2018" name="Int. J. Syst. Evol. Microbiol.">
        <title>Jatrophihabitans telluris sp. nov., isolated from sediment soil of lava forest wetlands and the emended description of the genus Jatrophihabitans.</title>
        <authorList>
            <person name="Lee K.C."/>
            <person name="Suh M.K."/>
            <person name="Eom M.K."/>
            <person name="Kim K.K."/>
            <person name="Kim J.S."/>
            <person name="Kim D.S."/>
            <person name="Ko S.H."/>
            <person name="Shin Y.K."/>
            <person name="Lee J.S."/>
        </authorList>
    </citation>
    <scope>NUCLEOTIDE SEQUENCE</scope>
    <source>
        <strain evidence="1">N237</strain>
    </source>
</reference>
<dbReference type="Proteomes" id="UP001056336">
    <property type="component" value="Chromosome"/>
</dbReference>
<evidence type="ECO:0000313" key="1">
    <source>
        <dbReference type="EMBL" id="UQX89259.1"/>
    </source>
</evidence>
<accession>A0ABY4R2K1</accession>
<dbReference type="RefSeq" id="WP_249773155.1">
    <property type="nucleotide sequence ID" value="NZ_CP097332.1"/>
</dbReference>
<reference evidence="1" key="2">
    <citation type="submission" date="2022-05" db="EMBL/GenBank/DDBJ databases">
        <authorList>
            <person name="Kim J.-S."/>
            <person name="Lee K."/>
            <person name="Suh M."/>
            <person name="Eom M."/>
            <person name="Kim J.-S."/>
            <person name="Kim D.-S."/>
            <person name="Ko S.-H."/>
            <person name="Shin Y."/>
            <person name="Lee J.-S."/>
        </authorList>
    </citation>
    <scope>NUCLEOTIDE SEQUENCE</scope>
    <source>
        <strain evidence="1">N237</strain>
    </source>
</reference>
<protein>
    <submittedName>
        <fullName evidence="1">Uncharacterized protein</fullName>
    </submittedName>
</protein>